<evidence type="ECO:0000256" key="1">
    <source>
        <dbReference type="SAM" id="MobiDB-lite"/>
    </source>
</evidence>
<reference evidence="2" key="1">
    <citation type="submission" date="2013-12" db="EMBL/GenBank/DDBJ databases">
        <title>The Genome Sequence of Aphanomyces invadans NJM9701.</title>
        <authorList>
            <consortium name="The Broad Institute Genomics Platform"/>
            <person name="Russ C."/>
            <person name="Tyler B."/>
            <person name="van West P."/>
            <person name="Dieguez-Uribeondo J."/>
            <person name="Young S.K."/>
            <person name="Zeng Q."/>
            <person name="Gargeya S."/>
            <person name="Fitzgerald M."/>
            <person name="Abouelleil A."/>
            <person name="Alvarado L."/>
            <person name="Chapman S.B."/>
            <person name="Gainer-Dewar J."/>
            <person name="Goldberg J."/>
            <person name="Griggs A."/>
            <person name="Gujja S."/>
            <person name="Hansen M."/>
            <person name="Howarth C."/>
            <person name="Imamovic A."/>
            <person name="Ireland A."/>
            <person name="Larimer J."/>
            <person name="McCowan C."/>
            <person name="Murphy C."/>
            <person name="Pearson M."/>
            <person name="Poon T.W."/>
            <person name="Priest M."/>
            <person name="Roberts A."/>
            <person name="Saif S."/>
            <person name="Shea T."/>
            <person name="Sykes S."/>
            <person name="Wortman J."/>
            <person name="Nusbaum C."/>
            <person name="Birren B."/>
        </authorList>
    </citation>
    <scope>NUCLEOTIDE SEQUENCE [LARGE SCALE GENOMIC DNA]</scope>
    <source>
        <strain evidence="2">NJM9701</strain>
    </source>
</reference>
<gene>
    <name evidence="2" type="ORF">H310_11501</name>
</gene>
<feature type="compositionally biased region" description="Polar residues" evidence="1">
    <location>
        <begin position="60"/>
        <end position="81"/>
    </location>
</feature>
<protein>
    <submittedName>
        <fullName evidence="2">Uncharacterized protein</fullName>
    </submittedName>
</protein>
<dbReference type="EMBL" id="KI913983">
    <property type="protein sequence ID" value="ETV94835.1"/>
    <property type="molecule type" value="Genomic_DNA"/>
</dbReference>
<dbReference type="AlphaFoldDB" id="A0A024TL21"/>
<proteinExistence type="predicted"/>
<dbReference type="VEuPathDB" id="FungiDB:H310_11501"/>
<sequence length="145" mass="16638">MESRSHSWSMLERNTMSLAVLVQLVESWDHCAMKTWPSLPVRPSTQSSMPTKRRIFSPPLESQTTKYNTPVTQDQPSSVFNPRHTFQQAHEQAVVSVCISLSPRARAITELPRETCTDKQKHGELPLPIPDPNWEWMYSPLAPHF</sequence>
<dbReference type="RefSeq" id="XP_008876426.1">
    <property type="nucleotide sequence ID" value="XM_008878204.1"/>
</dbReference>
<name>A0A024TL21_9STRA</name>
<accession>A0A024TL21</accession>
<feature type="region of interest" description="Disordered" evidence="1">
    <location>
        <begin position="41"/>
        <end position="81"/>
    </location>
</feature>
<dbReference type="GeneID" id="20088551"/>
<organism evidence="2">
    <name type="scientific">Aphanomyces invadans</name>
    <dbReference type="NCBI Taxonomy" id="157072"/>
    <lineage>
        <taxon>Eukaryota</taxon>
        <taxon>Sar</taxon>
        <taxon>Stramenopiles</taxon>
        <taxon>Oomycota</taxon>
        <taxon>Saprolegniomycetes</taxon>
        <taxon>Saprolegniales</taxon>
        <taxon>Verrucalvaceae</taxon>
        <taxon>Aphanomyces</taxon>
    </lineage>
</organism>
<evidence type="ECO:0000313" key="2">
    <source>
        <dbReference type="EMBL" id="ETV94835.1"/>
    </source>
</evidence>